<keyword evidence="2" id="KW-1185">Reference proteome</keyword>
<dbReference type="InterPro" id="IPR013078">
    <property type="entry name" value="His_Pase_superF_clade-1"/>
</dbReference>
<evidence type="ECO:0000313" key="1">
    <source>
        <dbReference type="EMBL" id="RLQ91133.1"/>
    </source>
</evidence>
<dbReference type="PANTHER" id="PTHR48100">
    <property type="entry name" value="BROAD-SPECIFICITY PHOSPHATASE YOR283W-RELATED"/>
    <property type="match status" value="1"/>
</dbReference>
<evidence type="ECO:0000313" key="2">
    <source>
        <dbReference type="Proteomes" id="UP000276770"/>
    </source>
</evidence>
<dbReference type="PANTHER" id="PTHR48100:SF1">
    <property type="entry name" value="HISTIDINE PHOSPHATASE FAMILY PROTEIN-RELATED"/>
    <property type="match status" value="1"/>
</dbReference>
<dbReference type="Pfam" id="PF00300">
    <property type="entry name" value="His_Phos_1"/>
    <property type="match status" value="1"/>
</dbReference>
<dbReference type="SUPFAM" id="SSF53254">
    <property type="entry name" value="Phosphoglycerate mutase-like"/>
    <property type="match status" value="1"/>
</dbReference>
<dbReference type="InterPro" id="IPR050275">
    <property type="entry name" value="PGM_Phosphatase"/>
</dbReference>
<dbReference type="CDD" id="cd07067">
    <property type="entry name" value="HP_PGM_like"/>
    <property type="match status" value="1"/>
</dbReference>
<comment type="caution">
    <text evidence="1">The sequence shown here is derived from an EMBL/GenBank/DDBJ whole genome shotgun (WGS) entry which is preliminary data.</text>
</comment>
<dbReference type="Proteomes" id="UP000276770">
    <property type="component" value="Unassembled WGS sequence"/>
</dbReference>
<dbReference type="RefSeq" id="WP_121682657.1">
    <property type="nucleotide sequence ID" value="NZ_RCVZ01000024.1"/>
</dbReference>
<dbReference type="GO" id="GO:0005737">
    <property type="term" value="C:cytoplasm"/>
    <property type="evidence" value="ECO:0007669"/>
    <property type="project" value="TreeGrafter"/>
</dbReference>
<dbReference type="OrthoDB" id="512570at2"/>
<dbReference type="AlphaFoldDB" id="A0A3L7JK74"/>
<organism evidence="1 2">
    <name type="scientific">Falsibacillus albus</name>
    <dbReference type="NCBI Taxonomy" id="2478915"/>
    <lineage>
        <taxon>Bacteria</taxon>
        <taxon>Bacillati</taxon>
        <taxon>Bacillota</taxon>
        <taxon>Bacilli</taxon>
        <taxon>Bacillales</taxon>
        <taxon>Bacillaceae</taxon>
        <taxon>Falsibacillus</taxon>
    </lineage>
</organism>
<reference evidence="1 2" key="1">
    <citation type="submission" date="2018-10" db="EMBL/GenBank/DDBJ databases">
        <title>Falsibacillus sp. genome draft.</title>
        <authorList>
            <person name="Shi S."/>
        </authorList>
    </citation>
    <scope>NUCLEOTIDE SEQUENCE [LARGE SCALE GENOMIC DNA]</scope>
    <source>
        <strain evidence="1 2">GY 10110</strain>
    </source>
</reference>
<proteinExistence type="predicted"/>
<sequence length="180" mass="20979">MKKNIYLVRHAKAEGQEFSASLTELGRRQAQGLISFFQNKKIDRIVSSPFLRAMETIRPLAESIDLNIEEDVRLSERVLSQEDFPDWKDKLRESFDDFSLAFPGGESSQAGFDRAKSLIEEIRKSPYENIILVSHGNLSTLLLRQFDEQYGYEHLMNLTNPDVYHIRMDGDSVHIWRIWE</sequence>
<dbReference type="GO" id="GO:0016791">
    <property type="term" value="F:phosphatase activity"/>
    <property type="evidence" value="ECO:0007669"/>
    <property type="project" value="TreeGrafter"/>
</dbReference>
<dbReference type="Gene3D" id="3.40.50.1240">
    <property type="entry name" value="Phosphoglycerate mutase-like"/>
    <property type="match status" value="1"/>
</dbReference>
<gene>
    <name evidence="1" type="ORF">D9X91_21235</name>
</gene>
<dbReference type="InterPro" id="IPR029033">
    <property type="entry name" value="His_PPase_superfam"/>
</dbReference>
<dbReference type="EMBL" id="RCVZ01000024">
    <property type="protein sequence ID" value="RLQ91133.1"/>
    <property type="molecule type" value="Genomic_DNA"/>
</dbReference>
<accession>A0A3L7JK74</accession>
<name>A0A3L7JK74_9BACI</name>
<dbReference type="SMART" id="SM00855">
    <property type="entry name" value="PGAM"/>
    <property type="match status" value="1"/>
</dbReference>
<protein>
    <submittedName>
        <fullName evidence="1">Histidine phosphatase family protein</fullName>
    </submittedName>
</protein>